<evidence type="ECO:0000313" key="2">
    <source>
        <dbReference type="EMBL" id="WOS96580.1"/>
    </source>
</evidence>
<dbReference type="EMBL" id="CP136964">
    <property type="protein sequence ID" value="WOS96580.1"/>
    <property type="molecule type" value="Genomic_DNA"/>
</dbReference>
<dbReference type="AlphaFoldDB" id="A0AAF0YLR7"/>
<dbReference type="Pfam" id="PF10112">
    <property type="entry name" value="Halogen_Hydrol"/>
    <property type="match status" value="1"/>
</dbReference>
<feature type="transmembrane region" description="Helical" evidence="1">
    <location>
        <begin position="7"/>
        <end position="25"/>
    </location>
</feature>
<accession>A0AAF0YLR7</accession>
<keyword evidence="1" id="KW-0812">Transmembrane</keyword>
<keyword evidence="3" id="KW-1185">Reference proteome</keyword>
<protein>
    <submittedName>
        <fullName evidence="2">5-bromo-4-chloroindolyl phosphate hydrolysis family protein</fullName>
    </submittedName>
</protein>
<dbReference type="RefSeq" id="WP_070456591.1">
    <property type="nucleotide sequence ID" value="NZ_CP136964.1"/>
</dbReference>
<keyword evidence="1" id="KW-1133">Transmembrane helix</keyword>
<dbReference type="Proteomes" id="UP000243626">
    <property type="component" value="Chromosome"/>
</dbReference>
<gene>
    <name evidence="2" type="ORF">CJ229_002215</name>
</gene>
<organism evidence="2 3">
    <name type="scientific">Nosocomiicoccus massiliensis</name>
    <dbReference type="NCBI Taxonomy" id="1232430"/>
    <lineage>
        <taxon>Bacteria</taxon>
        <taxon>Bacillati</taxon>
        <taxon>Bacillota</taxon>
        <taxon>Bacilli</taxon>
        <taxon>Bacillales</taxon>
        <taxon>Staphylococcaceae</taxon>
        <taxon>Nosocomiicoccus</taxon>
    </lineage>
</organism>
<reference evidence="3" key="1">
    <citation type="submission" date="2017-09" db="EMBL/GenBank/DDBJ databases">
        <title>Bacterial strain isolated from the female urinary microbiota.</title>
        <authorList>
            <person name="Thomas-White K."/>
            <person name="Kumar N."/>
            <person name="Forster S."/>
            <person name="Putonti C."/>
            <person name="Lawley T."/>
            <person name="Wolfe A.J."/>
        </authorList>
    </citation>
    <scope>NUCLEOTIDE SEQUENCE [LARGE SCALE GENOMIC DNA]</scope>
    <source>
        <strain evidence="3">UMB0959</strain>
    </source>
</reference>
<dbReference type="KEGG" id="nmy:CJ229_002215"/>
<proteinExistence type="predicted"/>
<dbReference type="InterPro" id="IPR018770">
    <property type="entry name" value="ChloroindolylP_hydrolase"/>
</dbReference>
<evidence type="ECO:0000313" key="3">
    <source>
        <dbReference type="Proteomes" id="UP000243626"/>
    </source>
</evidence>
<keyword evidence="1" id="KW-0472">Membrane</keyword>
<reference evidence="2 3" key="2">
    <citation type="submission" date="2023-10" db="EMBL/GenBank/DDBJ databases">
        <authorList>
            <person name="Choi B."/>
        </authorList>
    </citation>
    <scope>NUCLEOTIDE SEQUENCE [LARGE SCALE GENOMIC DNA]</scope>
    <source>
        <strain evidence="2 3">UMB0959</strain>
    </source>
</reference>
<name>A0AAF0YLR7_9STAP</name>
<evidence type="ECO:0000256" key="1">
    <source>
        <dbReference type="SAM" id="Phobius"/>
    </source>
</evidence>
<sequence>MKDYLTHLYGVLIASPVALITWLMSLMVFDLATLTSAIATSVAALLTYVTTQQFTLQKYLNEHELARSEYKYIKQELKVAKGKQKRLLNSFKKIRNLNDIKLIFDINRVVRAIMKRVENEPKLFYNGLQFFHSNLDSAVNMVEIYLDLYRLPGKTKEEKIELNTARLRLLDLKRNLELDLSEINKRDYERLKIERDVLKRTEGNNRKRQLEMKEDERLPDFSKVIQEKEKAGEYIDRK</sequence>